<reference evidence="1" key="1">
    <citation type="submission" date="2022-07" db="EMBL/GenBank/DDBJ databases">
        <title>Phylogenomic reconstructions and comparative analyses of Kickxellomycotina fungi.</title>
        <authorList>
            <person name="Reynolds N.K."/>
            <person name="Stajich J.E."/>
            <person name="Barry K."/>
            <person name="Grigoriev I.V."/>
            <person name="Crous P."/>
            <person name="Smith M.E."/>
        </authorList>
    </citation>
    <scope>NUCLEOTIDE SEQUENCE</scope>
    <source>
        <strain evidence="1">CBS 102833</strain>
    </source>
</reference>
<evidence type="ECO:0000313" key="1">
    <source>
        <dbReference type="EMBL" id="KAJ2793233.1"/>
    </source>
</evidence>
<sequence length="302" mass="33398">MKWLDSLQRWEIDCPGTDGELAQTVFAQREPLFIAETFFGRFTRCFAVSLSPNDAEFNFVLKDSWQLVATDVEDAELRDEIGVLRGMHAALHKVKCDGAELQRLLCGGTVNIHGTPDSTRFVLGSELNAYTRQTLAISSDSSTSMHRLHRRMVSGPVGVALDKLGNERDISVALAGAMIAYTAILRHTSFLHRDISVGNIMAVKKRDGSVEGMLIDFDMAITQADVRALNTHVHVGTLPFMSIAGLECLKVTHTAADDWEAALALLFCLVTRPEKRNALDIKLESVDVHGEANLRREMFASR</sequence>
<organism evidence="1 2">
    <name type="scientific">Coemansia furcata</name>
    <dbReference type="NCBI Taxonomy" id="417177"/>
    <lineage>
        <taxon>Eukaryota</taxon>
        <taxon>Fungi</taxon>
        <taxon>Fungi incertae sedis</taxon>
        <taxon>Zoopagomycota</taxon>
        <taxon>Kickxellomycotina</taxon>
        <taxon>Kickxellomycetes</taxon>
        <taxon>Kickxellales</taxon>
        <taxon>Kickxellaceae</taxon>
        <taxon>Coemansia</taxon>
    </lineage>
</organism>
<gene>
    <name evidence="1" type="ORF">H4S07_007115</name>
</gene>
<comment type="caution">
    <text evidence="1">The sequence shown here is derived from an EMBL/GenBank/DDBJ whole genome shotgun (WGS) entry which is preliminary data.</text>
</comment>
<name>A0ACC1KQL5_9FUNG</name>
<keyword evidence="2" id="KW-1185">Reference proteome</keyword>
<feature type="non-terminal residue" evidence="1">
    <location>
        <position position="302"/>
    </location>
</feature>
<evidence type="ECO:0000313" key="2">
    <source>
        <dbReference type="Proteomes" id="UP001140096"/>
    </source>
</evidence>
<accession>A0ACC1KQL5</accession>
<proteinExistence type="predicted"/>
<dbReference type="EMBL" id="JANBUP010004786">
    <property type="protein sequence ID" value="KAJ2793233.1"/>
    <property type="molecule type" value="Genomic_DNA"/>
</dbReference>
<dbReference type="Proteomes" id="UP001140096">
    <property type="component" value="Unassembled WGS sequence"/>
</dbReference>
<protein>
    <submittedName>
        <fullName evidence="1">Uncharacterized protein</fullName>
    </submittedName>
</protein>